<dbReference type="Pfam" id="PF00888">
    <property type="entry name" value="Cullin"/>
    <property type="match status" value="1"/>
</dbReference>
<dbReference type="InterPro" id="IPR045093">
    <property type="entry name" value="Cullin"/>
</dbReference>
<organism evidence="10 11">
    <name type="scientific">Pneumocystis jirovecii (strain RU7)</name>
    <name type="common">Human pneumocystis pneumonia agent</name>
    <dbReference type="NCBI Taxonomy" id="1408657"/>
    <lineage>
        <taxon>Eukaryota</taxon>
        <taxon>Fungi</taxon>
        <taxon>Dikarya</taxon>
        <taxon>Ascomycota</taxon>
        <taxon>Taphrinomycotina</taxon>
        <taxon>Pneumocystomycetes</taxon>
        <taxon>Pneumocystaceae</taxon>
        <taxon>Pneumocystis</taxon>
    </lineage>
</organism>
<evidence type="ECO:0000256" key="1">
    <source>
        <dbReference type="ARBA" id="ARBA00004906"/>
    </source>
</evidence>
<dbReference type="Pfam" id="PF26557">
    <property type="entry name" value="Cullin_AB"/>
    <property type="match status" value="1"/>
</dbReference>
<keyword evidence="4" id="KW-0833">Ubl conjugation pathway</keyword>
<evidence type="ECO:0000256" key="5">
    <source>
        <dbReference type="ARBA" id="ARBA00022843"/>
    </source>
</evidence>
<dbReference type="GO" id="GO:0019005">
    <property type="term" value="C:SCF ubiquitin ligase complex"/>
    <property type="evidence" value="ECO:0007669"/>
    <property type="project" value="UniProtKB-ARBA"/>
</dbReference>
<comment type="pathway">
    <text evidence="1">Protein modification; protein ubiquitination.</text>
</comment>
<dbReference type="InterPro" id="IPR036317">
    <property type="entry name" value="Cullin_homology_sf"/>
</dbReference>
<dbReference type="InterPro" id="IPR016159">
    <property type="entry name" value="Cullin_repeat-like_dom_sf"/>
</dbReference>
<protein>
    <recommendedName>
        <fullName evidence="6">Cullin-1</fullName>
    </recommendedName>
</protein>
<dbReference type="SUPFAM" id="SSF46785">
    <property type="entry name" value="Winged helix' DNA-binding domain"/>
    <property type="match status" value="1"/>
</dbReference>
<evidence type="ECO:0000256" key="4">
    <source>
        <dbReference type="ARBA" id="ARBA00022786"/>
    </source>
</evidence>
<dbReference type="PANTHER" id="PTHR11932">
    <property type="entry name" value="CULLIN"/>
    <property type="match status" value="1"/>
</dbReference>
<dbReference type="OrthoDB" id="27073at2759"/>
<dbReference type="InterPro" id="IPR016157">
    <property type="entry name" value="Cullin_CS"/>
</dbReference>
<evidence type="ECO:0000313" key="10">
    <source>
        <dbReference type="EMBL" id="KTW28223.1"/>
    </source>
</evidence>
<dbReference type="VEuPathDB" id="FungiDB:T551_02642"/>
<dbReference type="RefSeq" id="XP_018228785.1">
    <property type="nucleotide sequence ID" value="XM_018374905.1"/>
</dbReference>
<keyword evidence="3" id="KW-1017">Isopeptide bond</keyword>
<dbReference type="FunFam" id="1.20.1310.10:FF:000026">
    <property type="entry name" value="Cullin 1"/>
    <property type="match status" value="1"/>
</dbReference>
<dbReference type="PROSITE" id="PS01256">
    <property type="entry name" value="CULLIN_1"/>
    <property type="match status" value="1"/>
</dbReference>
<dbReference type="InterPro" id="IPR016158">
    <property type="entry name" value="Cullin_homology"/>
</dbReference>
<evidence type="ECO:0000256" key="8">
    <source>
        <dbReference type="RuleBase" id="RU003829"/>
    </source>
</evidence>
<keyword evidence="11" id="KW-1185">Reference proteome</keyword>
<accession>A0A0W4ZIM7</accession>
<dbReference type="Proteomes" id="UP000053447">
    <property type="component" value="Unassembled WGS sequence"/>
</dbReference>
<proteinExistence type="inferred from homology"/>
<dbReference type="InterPro" id="IPR001373">
    <property type="entry name" value="Cullin_N"/>
</dbReference>
<evidence type="ECO:0000256" key="7">
    <source>
        <dbReference type="PROSITE-ProRule" id="PRU00330"/>
    </source>
</evidence>
<dbReference type="InterPro" id="IPR036388">
    <property type="entry name" value="WH-like_DNA-bd_sf"/>
</dbReference>
<gene>
    <name evidence="10" type="ORF">T551_02642</name>
</gene>
<dbReference type="SMART" id="SM00182">
    <property type="entry name" value="CULLIN"/>
    <property type="match status" value="1"/>
</dbReference>
<dbReference type="FunFam" id="1.20.1310.10:FF:000007">
    <property type="entry name" value="Cullin 1"/>
    <property type="match status" value="1"/>
</dbReference>
<dbReference type="PROSITE" id="PS50069">
    <property type="entry name" value="CULLIN_2"/>
    <property type="match status" value="1"/>
</dbReference>
<dbReference type="GO" id="GO:0031625">
    <property type="term" value="F:ubiquitin protein ligase binding"/>
    <property type="evidence" value="ECO:0007669"/>
    <property type="project" value="InterPro"/>
</dbReference>
<evidence type="ECO:0000256" key="3">
    <source>
        <dbReference type="ARBA" id="ARBA00022499"/>
    </source>
</evidence>
<dbReference type="SUPFAM" id="SSF74788">
    <property type="entry name" value="Cullin repeat-like"/>
    <property type="match status" value="1"/>
</dbReference>
<dbReference type="EMBL" id="LFWA01000012">
    <property type="protein sequence ID" value="KTW28223.1"/>
    <property type="molecule type" value="Genomic_DNA"/>
</dbReference>
<dbReference type="Gene3D" id="4.10.1030.10">
    <property type="entry name" value="Ring Box Chain A, domain 5"/>
    <property type="match status" value="1"/>
</dbReference>
<dbReference type="FunFam" id="1.10.10.10:FF:000014">
    <property type="entry name" value="Cullin 1"/>
    <property type="match status" value="1"/>
</dbReference>
<dbReference type="InterPro" id="IPR059120">
    <property type="entry name" value="Cullin-like_AB"/>
</dbReference>
<comment type="caution">
    <text evidence="10">The sequence shown here is derived from an EMBL/GenBank/DDBJ whole genome shotgun (WGS) entry which is preliminary data.</text>
</comment>
<name>A0A0W4ZIM7_PNEJ7</name>
<feature type="domain" description="Cullin family profile" evidence="9">
    <location>
        <begin position="406"/>
        <end position="640"/>
    </location>
</feature>
<dbReference type="FunFam" id="4.10.1030.10:FF:000002">
    <property type="entry name" value="cullin homolog 1"/>
    <property type="match status" value="1"/>
</dbReference>
<dbReference type="eggNOG" id="KOG2166">
    <property type="taxonomic scope" value="Eukaryota"/>
</dbReference>
<dbReference type="GeneID" id="28941160"/>
<evidence type="ECO:0000256" key="6">
    <source>
        <dbReference type="ARBA" id="ARBA00069612"/>
    </source>
</evidence>
<dbReference type="AlphaFoldDB" id="A0A0W4ZIM7"/>
<dbReference type="STRING" id="1408657.A0A0W4ZIM7"/>
<dbReference type="Gene3D" id="1.20.1310.10">
    <property type="entry name" value="Cullin Repeats"/>
    <property type="match status" value="4"/>
</dbReference>
<dbReference type="InterPro" id="IPR036390">
    <property type="entry name" value="WH_DNA-bd_sf"/>
</dbReference>
<keyword evidence="5" id="KW-0832">Ubl conjugation</keyword>
<evidence type="ECO:0000259" key="9">
    <source>
        <dbReference type="PROSITE" id="PS50069"/>
    </source>
</evidence>
<dbReference type="FunFam" id="1.20.1310.10:FF:000011">
    <property type="entry name" value="Cullin 1"/>
    <property type="match status" value="1"/>
</dbReference>
<dbReference type="SUPFAM" id="SSF75632">
    <property type="entry name" value="Cullin homology domain"/>
    <property type="match status" value="1"/>
</dbReference>
<evidence type="ECO:0000313" key="11">
    <source>
        <dbReference type="Proteomes" id="UP000053447"/>
    </source>
</evidence>
<dbReference type="FunFam" id="1.20.1310.10:FF:000029">
    <property type="entry name" value="Cullin homolog 1"/>
    <property type="match status" value="1"/>
</dbReference>
<comment type="similarity">
    <text evidence="2 7 8">Belongs to the cullin family.</text>
</comment>
<dbReference type="Gene3D" id="1.10.10.10">
    <property type="entry name" value="Winged helix-like DNA-binding domain superfamily/Winged helix DNA-binding domain"/>
    <property type="match status" value="2"/>
</dbReference>
<dbReference type="Pfam" id="PF10557">
    <property type="entry name" value="Cullin_Nedd8"/>
    <property type="match status" value="1"/>
</dbReference>
<dbReference type="GO" id="GO:0031146">
    <property type="term" value="P:SCF-dependent proteasomal ubiquitin-dependent protein catabolic process"/>
    <property type="evidence" value="ECO:0007669"/>
    <property type="project" value="UniProtKB-ARBA"/>
</dbReference>
<reference evidence="11" key="1">
    <citation type="journal article" date="2016" name="Nat. Commun.">
        <title>Genome analysis of three Pneumocystis species reveals adaptation mechanisms to life exclusively in mammalian hosts.</title>
        <authorList>
            <person name="Ma L."/>
            <person name="Chen Z."/>
            <person name="Huang D.W."/>
            <person name="Kutty G."/>
            <person name="Ishihara M."/>
            <person name="Wang H."/>
            <person name="Abouelleil A."/>
            <person name="Bishop L."/>
            <person name="Davey E."/>
            <person name="Deng R."/>
            <person name="Deng X."/>
            <person name="Fan L."/>
            <person name="Fantoni G."/>
            <person name="Fitzgerald M."/>
            <person name="Gogineni E."/>
            <person name="Goldberg J.M."/>
            <person name="Handley G."/>
            <person name="Hu X."/>
            <person name="Huber C."/>
            <person name="Jiao X."/>
            <person name="Jones K."/>
            <person name="Levin J.Z."/>
            <person name="Liu Y."/>
            <person name="Macdonald P."/>
            <person name="Melnikov A."/>
            <person name="Raley C."/>
            <person name="Sassi M."/>
            <person name="Sherman B.T."/>
            <person name="Song X."/>
            <person name="Sykes S."/>
            <person name="Tran B."/>
            <person name="Walsh L."/>
            <person name="Xia Y."/>
            <person name="Yang J."/>
            <person name="Young S."/>
            <person name="Zeng Q."/>
            <person name="Zheng X."/>
            <person name="Stephens R."/>
            <person name="Nusbaum C."/>
            <person name="Birren B.W."/>
            <person name="Azadi P."/>
            <person name="Lempicki R.A."/>
            <person name="Cuomo C.A."/>
            <person name="Kovacs J.A."/>
        </authorList>
    </citation>
    <scope>NUCLEOTIDE SEQUENCE [LARGE SCALE GENOMIC DNA]</scope>
    <source>
        <strain evidence="11">RU7</strain>
    </source>
</reference>
<dbReference type="SMART" id="SM00884">
    <property type="entry name" value="Cullin_Nedd8"/>
    <property type="match status" value="1"/>
</dbReference>
<evidence type="ECO:0000256" key="2">
    <source>
        <dbReference type="ARBA" id="ARBA00006019"/>
    </source>
</evidence>
<sequence>MPNLPRSDDLEGTWKFLEKGVSQIMEHLEEGLSFSSYMENYTVVYNYCARPKTNTNMSMSDDSKVLTKTIGANLQGNELYYNLVRYLSSHMQSIKNNSLKCNGEALLQFYSHQWTRYTNASFCIHHIFKYLNNFWVKRKIDEGKTGVYNVYTLALVRWKLDMFNDIHEKVTETLLKIIERQRNGELVNTSLLKNVINSYVSLGLDEKDSSKLVLDVYSNFFEKPFIESTEIYYKAEAKKYISENSITDYMKKVEARLQEEKTRIQLYLHPSTTKILMNVCDHVFIQNYSELLQNEFQNILNSDRQEDMTRIYTLLSRISNGVNPLKIKFEAHVCKEGLLAVEKIANDSTNSLDPKLYINALLEVRSRYNALVLTAFKGDMEFIKALDNACREFINRNKVCHLSSSKSPELLAKYCDTLLKKNSKILERNDFENTLINIMTIFKYVEDKDVFQKFYSKMLAKRLINGTSVSDEAETSIISKLKEACGFEYTNKLQRMFQDIGVSRGLQESFKESLRQSLDSYNLSIDFYIIVLGTGFWPLQPPSTPFNIPNELVNIYEKFQSFYQKKHNGRKLNWLFQLSKGELKANYLPNMKISHTFQVSTYQMGILLAYNTSTTFSYEQLQDITALKKDVLDASLNILIKAKVLLLFPPNMAVGDSGTRYDLNMDFKSKKSRTNLNIPTKIEQKQEIDETHKTIEEDRKLLMQSTIVRIMKARKVLKHIVLIQETISQIKSRFIPKISDIKRCIDVLIEKEYLERLGKDEYSYLA</sequence>
<dbReference type="InterPro" id="IPR019559">
    <property type="entry name" value="Cullin_neddylation_domain"/>
</dbReference>